<organism evidence="1 2">
    <name type="scientific">Rhynchophorus ferrugineus</name>
    <name type="common">Red palm weevil</name>
    <name type="synonym">Curculio ferrugineus</name>
    <dbReference type="NCBI Taxonomy" id="354439"/>
    <lineage>
        <taxon>Eukaryota</taxon>
        <taxon>Metazoa</taxon>
        <taxon>Ecdysozoa</taxon>
        <taxon>Arthropoda</taxon>
        <taxon>Hexapoda</taxon>
        <taxon>Insecta</taxon>
        <taxon>Pterygota</taxon>
        <taxon>Neoptera</taxon>
        <taxon>Endopterygota</taxon>
        <taxon>Coleoptera</taxon>
        <taxon>Polyphaga</taxon>
        <taxon>Cucujiformia</taxon>
        <taxon>Curculionidae</taxon>
        <taxon>Dryophthorinae</taxon>
        <taxon>Rhynchophorus</taxon>
    </lineage>
</organism>
<proteinExistence type="predicted"/>
<dbReference type="Proteomes" id="UP000625711">
    <property type="component" value="Unassembled WGS sequence"/>
</dbReference>
<dbReference type="EMBL" id="JAACXV010014308">
    <property type="protein sequence ID" value="KAF7268679.1"/>
    <property type="molecule type" value="Genomic_DNA"/>
</dbReference>
<gene>
    <name evidence="1" type="ORF">GWI33_018220</name>
</gene>
<evidence type="ECO:0000313" key="2">
    <source>
        <dbReference type="Proteomes" id="UP000625711"/>
    </source>
</evidence>
<reference evidence="1" key="1">
    <citation type="submission" date="2020-08" db="EMBL/GenBank/DDBJ databases">
        <title>Genome sequencing and assembly of the red palm weevil Rhynchophorus ferrugineus.</title>
        <authorList>
            <person name="Dias G.B."/>
            <person name="Bergman C.M."/>
            <person name="Manee M."/>
        </authorList>
    </citation>
    <scope>NUCLEOTIDE SEQUENCE</scope>
    <source>
        <strain evidence="1">AA-2017</strain>
        <tissue evidence="1">Whole larva</tissue>
    </source>
</reference>
<dbReference type="AlphaFoldDB" id="A0A834M8C1"/>
<protein>
    <submittedName>
        <fullName evidence="1">Uncharacterized protein</fullName>
    </submittedName>
</protein>
<name>A0A834M8C1_RHYFE</name>
<evidence type="ECO:0000313" key="1">
    <source>
        <dbReference type="EMBL" id="KAF7268679.1"/>
    </source>
</evidence>
<comment type="caution">
    <text evidence="1">The sequence shown here is derived from an EMBL/GenBank/DDBJ whole genome shotgun (WGS) entry which is preliminary data.</text>
</comment>
<sequence>MQRRKSENAWILERCAKIPRRIASASFTDGAATATVQICIPFAPPKCVWRDVPVRNVFIASQIAPRKRPRQKNRADVTAEMTVCHRRSSGCGRKTERANRGRGAAYEDPTRKMFLAVSRWELVV</sequence>
<keyword evidence="2" id="KW-1185">Reference proteome</keyword>
<accession>A0A834M8C1</accession>